<dbReference type="PROSITE" id="PS00758">
    <property type="entry name" value="ARGE_DAPE_CPG2_1"/>
    <property type="match status" value="1"/>
</dbReference>
<evidence type="ECO:0000256" key="2">
    <source>
        <dbReference type="ARBA" id="ARBA00001947"/>
    </source>
</evidence>
<reference evidence="13" key="1">
    <citation type="submission" date="2021-06" db="EMBL/GenBank/DDBJ databases">
        <title>New haloarchaea isolates fom saline soil.</title>
        <authorList>
            <person name="Duran-Viseras A."/>
            <person name="Sanchez-Porro C.S."/>
            <person name="Ventosa A."/>
        </authorList>
    </citation>
    <scope>NUCLEOTIDE SEQUENCE</scope>
    <source>
        <strain evidence="13">JCM 18369</strain>
    </source>
</reference>
<protein>
    <recommendedName>
        <fullName evidence="6">Probable succinyl-diaminopimelate desuccinylase</fullName>
        <ecNumber evidence="5">3.5.1.18</ecNumber>
    </recommendedName>
</protein>
<evidence type="ECO:0000256" key="1">
    <source>
        <dbReference type="ARBA" id="ARBA00001941"/>
    </source>
</evidence>
<dbReference type="InterPro" id="IPR001261">
    <property type="entry name" value="ArgE/DapE_CS"/>
</dbReference>
<evidence type="ECO:0000256" key="7">
    <source>
        <dbReference type="ARBA" id="ARBA00022723"/>
    </source>
</evidence>
<keyword evidence="14" id="KW-1185">Reference proteome</keyword>
<accession>A0AA41G3D0</accession>
<dbReference type="Proteomes" id="UP001166304">
    <property type="component" value="Unassembled WGS sequence"/>
</dbReference>
<dbReference type="InterPro" id="IPR050072">
    <property type="entry name" value="Peptidase_M20A"/>
</dbReference>
<keyword evidence="7" id="KW-0479">Metal-binding</keyword>
<dbReference type="InterPro" id="IPR010182">
    <property type="entry name" value="ArgE/DapE"/>
</dbReference>
<gene>
    <name evidence="13" type="ORF">KTS37_13510</name>
</gene>
<dbReference type="AlphaFoldDB" id="A0AA41G3D0"/>
<comment type="cofactor">
    <cofactor evidence="1">
        <name>Co(2+)</name>
        <dbReference type="ChEBI" id="CHEBI:48828"/>
    </cofactor>
</comment>
<dbReference type="RefSeq" id="WP_162414378.1">
    <property type="nucleotide sequence ID" value="NZ_JAHQXE010000004.1"/>
</dbReference>
<evidence type="ECO:0000256" key="9">
    <source>
        <dbReference type="ARBA" id="ARBA00022833"/>
    </source>
</evidence>
<comment type="pathway">
    <text evidence="3">Amino-acid biosynthesis; L-lysine biosynthesis via DAP pathway; LL-2,6-diaminopimelate from (S)-tetrahydrodipicolinate (succinylase route): step 3/3.</text>
</comment>
<dbReference type="NCBIfam" id="TIGR01910">
    <property type="entry name" value="DapE-ArgE"/>
    <property type="match status" value="1"/>
</dbReference>
<organism evidence="13 14">
    <name type="scientific">Haloarcula salina</name>
    <dbReference type="NCBI Taxonomy" id="1429914"/>
    <lineage>
        <taxon>Archaea</taxon>
        <taxon>Methanobacteriati</taxon>
        <taxon>Methanobacteriota</taxon>
        <taxon>Stenosarchaea group</taxon>
        <taxon>Halobacteria</taxon>
        <taxon>Halobacteriales</taxon>
        <taxon>Haloarculaceae</taxon>
        <taxon>Haloarcula</taxon>
    </lineage>
</organism>
<proteinExistence type="inferred from homology"/>
<feature type="domain" description="Peptidase M20 dimerisation" evidence="12">
    <location>
        <begin position="210"/>
        <end position="322"/>
    </location>
</feature>
<keyword evidence="9" id="KW-0862">Zinc</keyword>
<dbReference type="GO" id="GO:0009014">
    <property type="term" value="F:succinyl-diaminopimelate desuccinylase activity"/>
    <property type="evidence" value="ECO:0007669"/>
    <property type="project" value="UniProtKB-EC"/>
</dbReference>
<evidence type="ECO:0000256" key="11">
    <source>
        <dbReference type="ARBA" id="ARBA00051301"/>
    </source>
</evidence>
<evidence type="ECO:0000256" key="10">
    <source>
        <dbReference type="ARBA" id="ARBA00023285"/>
    </source>
</evidence>
<name>A0AA41G3D0_9EURY</name>
<dbReference type="EMBL" id="JAHQXE010000004">
    <property type="protein sequence ID" value="MBV0902806.1"/>
    <property type="molecule type" value="Genomic_DNA"/>
</dbReference>
<dbReference type="SUPFAM" id="SSF53187">
    <property type="entry name" value="Zn-dependent exopeptidases"/>
    <property type="match status" value="1"/>
</dbReference>
<evidence type="ECO:0000256" key="6">
    <source>
        <dbReference type="ARBA" id="ARBA00016853"/>
    </source>
</evidence>
<evidence type="ECO:0000256" key="3">
    <source>
        <dbReference type="ARBA" id="ARBA00005130"/>
    </source>
</evidence>
<evidence type="ECO:0000256" key="4">
    <source>
        <dbReference type="ARBA" id="ARBA00006247"/>
    </source>
</evidence>
<comment type="caution">
    <text evidence="13">The sequence shown here is derived from an EMBL/GenBank/DDBJ whole genome shotgun (WGS) entry which is preliminary data.</text>
</comment>
<dbReference type="EC" id="3.5.1.18" evidence="5"/>
<dbReference type="SUPFAM" id="SSF55031">
    <property type="entry name" value="Bacterial exopeptidase dimerisation domain"/>
    <property type="match status" value="1"/>
</dbReference>
<dbReference type="InterPro" id="IPR002933">
    <property type="entry name" value="Peptidase_M20"/>
</dbReference>
<comment type="catalytic activity">
    <reaction evidence="11">
        <text>N-succinyl-(2S,6S)-2,6-diaminopimelate + H2O = (2S,6S)-2,6-diaminopimelate + succinate</text>
        <dbReference type="Rhea" id="RHEA:22608"/>
        <dbReference type="ChEBI" id="CHEBI:15377"/>
        <dbReference type="ChEBI" id="CHEBI:30031"/>
        <dbReference type="ChEBI" id="CHEBI:57609"/>
        <dbReference type="ChEBI" id="CHEBI:58087"/>
        <dbReference type="EC" id="3.5.1.18"/>
    </reaction>
</comment>
<evidence type="ECO:0000256" key="5">
    <source>
        <dbReference type="ARBA" id="ARBA00011921"/>
    </source>
</evidence>
<sequence length="447" mass="47904">MTAAPSVDSEDAQRVRDAVADLTSDAAAFASTLVRERSVQGNETDAQRHVIERVRDLGLDVRLLEATDVPGIEDHPEFAETDDTYEGRPNVIATKPGAGDGRSLLFNGHVDVVPEGDAEQWSFDPFGGEIVDGELRGRGASDMKGGVAAMLFAVEALDRAGVELAGDLAIQSVIEEEAGGYGGSLATALDGCDADAVVIPEPTDFDLWIANDGVSYFRVTVEGRGAHAAHTDEGVNAIGKLYPIYRALEDLHDHRKETVHDDLFEREYEHTVSLNPGTLRAGEWPSSVPDEAVLEGRVSHAPAETREEIRATVEETVREAVADDPWFDEHPPEVEWFGWRGSSASISPDEPIVRTVQDVLSESLGVEATAKGFPGGIDTRFFVNYADTPALCFGPGAHNIHGTDESLPVEELERAIAGLALIAMAWCGYEMADDPTAAADATAEGTE</sequence>
<evidence type="ECO:0000313" key="13">
    <source>
        <dbReference type="EMBL" id="MBV0902806.1"/>
    </source>
</evidence>
<keyword evidence="8" id="KW-0378">Hydrolase</keyword>
<dbReference type="GO" id="GO:0046872">
    <property type="term" value="F:metal ion binding"/>
    <property type="evidence" value="ECO:0007669"/>
    <property type="project" value="UniProtKB-KW"/>
</dbReference>
<dbReference type="InterPro" id="IPR011650">
    <property type="entry name" value="Peptidase_M20_dimer"/>
</dbReference>
<dbReference type="PANTHER" id="PTHR43808:SF25">
    <property type="entry name" value="PEPTIDASE M20 DIMERISATION DOMAIN-CONTAINING PROTEIN"/>
    <property type="match status" value="1"/>
</dbReference>
<comment type="similarity">
    <text evidence="4">Belongs to the peptidase M20A family.</text>
</comment>
<dbReference type="InterPro" id="IPR036264">
    <property type="entry name" value="Bact_exopeptidase_dim_dom"/>
</dbReference>
<evidence type="ECO:0000256" key="8">
    <source>
        <dbReference type="ARBA" id="ARBA00022801"/>
    </source>
</evidence>
<keyword evidence="10" id="KW-0170">Cobalt</keyword>
<dbReference type="Pfam" id="PF01546">
    <property type="entry name" value="Peptidase_M20"/>
    <property type="match status" value="1"/>
</dbReference>
<comment type="cofactor">
    <cofactor evidence="2">
        <name>Zn(2+)</name>
        <dbReference type="ChEBI" id="CHEBI:29105"/>
    </cofactor>
</comment>
<dbReference type="Pfam" id="PF07687">
    <property type="entry name" value="M20_dimer"/>
    <property type="match status" value="1"/>
</dbReference>
<evidence type="ECO:0000313" key="14">
    <source>
        <dbReference type="Proteomes" id="UP001166304"/>
    </source>
</evidence>
<dbReference type="Gene3D" id="3.40.630.10">
    <property type="entry name" value="Zn peptidases"/>
    <property type="match status" value="1"/>
</dbReference>
<dbReference type="PANTHER" id="PTHR43808">
    <property type="entry name" value="ACETYLORNITHINE DEACETYLASE"/>
    <property type="match status" value="1"/>
</dbReference>
<evidence type="ECO:0000259" key="12">
    <source>
        <dbReference type="Pfam" id="PF07687"/>
    </source>
</evidence>
<dbReference type="Gene3D" id="3.30.70.360">
    <property type="match status" value="1"/>
</dbReference>